<feature type="compositionally biased region" description="Basic and acidic residues" evidence="1">
    <location>
        <begin position="240"/>
        <end position="258"/>
    </location>
</feature>
<feature type="compositionally biased region" description="Polar residues" evidence="1">
    <location>
        <begin position="55"/>
        <end position="66"/>
    </location>
</feature>
<comment type="caution">
    <text evidence="2">The sequence shown here is derived from an EMBL/GenBank/DDBJ whole genome shotgun (WGS) entry which is preliminary data.</text>
</comment>
<feature type="region of interest" description="Disordered" evidence="1">
    <location>
        <begin position="1"/>
        <end position="112"/>
    </location>
</feature>
<feature type="compositionally biased region" description="Polar residues" evidence="1">
    <location>
        <begin position="207"/>
        <end position="218"/>
    </location>
</feature>
<evidence type="ECO:0000256" key="1">
    <source>
        <dbReference type="SAM" id="MobiDB-lite"/>
    </source>
</evidence>
<feature type="non-terminal residue" evidence="2">
    <location>
        <position position="264"/>
    </location>
</feature>
<dbReference type="AlphaFoldDB" id="A0AAV2GZB9"/>
<accession>A0AAV2GZB9</accession>
<evidence type="ECO:0000313" key="3">
    <source>
        <dbReference type="Proteomes" id="UP001497497"/>
    </source>
</evidence>
<sequence length="264" mass="28130">MGCSASSSAALGQGDVINKKDSGPGMEKHSKKAKNAASRSNRVSVYSKGKGSDIPNINTAIRLSTKTPKEQVPPERPSLTEGPSTAVKGSLNTNVGVSGKLVGDSKVSSPYSKDLTKELPVNRQLVTVRTVKTIEIQRKSNVITRVQDNDRIIREESTESKLSTPLANECLSQDQSPPTKRSSAKSSPVTRSSAKVSPIETTLDKISPSQKSQGSLNNVHEPGVAKTVDEEFKQSPSKVPARDAEDRSASVVLKRQDSIEAVGP</sequence>
<gene>
    <name evidence="2" type="ORF">GSLYS_00000778001</name>
</gene>
<keyword evidence="3" id="KW-1185">Reference proteome</keyword>
<proteinExistence type="predicted"/>
<feature type="compositionally biased region" description="Polar residues" evidence="1">
    <location>
        <begin position="160"/>
        <end position="195"/>
    </location>
</feature>
<feature type="compositionally biased region" description="Basic and acidic residues" evidence="1">
    <location>
        <begin position="147"/>
        <end position="159"/>
    </location>
</feature>
<feature type="compositionally biased region" description="Polar residues" evidence="1">
    <location>
        <begin position="1"/>
        <end position="10"/>
    </location>
</feature>
<dbReference type="Proteomes" id="UP001497497">
    <property type="component" value="Unassembled WGS sequence"/>
</dbReference>
<reference evidence="2 3" key="1">
    <citation type="submission" date="2024-04" db="EMBL/GenBank/DDBJ databases">
        <authorList>
            <consortium name="Genoscope - CEA"/>
            <person name="William W."/>
        </authorList>
    </citation>
    <scope>NUCLEOTIDE SEQUENCE [LARGE SCALE GENOMIC DNA]</scope>
</reference>
<feature type="region of interest" description="Disordered" evidence="1">
    <location>
        <begin position="147"/>
        <end position="264"/>
    </location>
</feature>
<dbReference type="EMBL" id="CAXITT010000007">
    <property type="protein sequence ID" value="CAL1526601.1"/>
    <property type="molecule type" value="Genomic_DNA"/>
</dbReference>
<evidence type="ECO:0000313" key="2">
    <source>
        <dbReference type="EMBL" id="CAL1526601.1"/>
    </source>
</evidence>
<name>A0AAV2GZB9_LYMST</name>
<organism evidence="2 3">
    <name type="scientific">Lymnaea stagnalis</name>
    <name type="common">Great pond snail</name>
    <name type="synonym">Helix stagnalis</name>
    <dbReference type="NCBI Taxonomy" id="6523"/>
    <lineage>
        <taxon>Eukaryota</taxon>
        <taxon>Metazoa</taxon>
        <taxon>Spiralia</taxon>
        <taxon>Lophotrochozoa</taxon>
        <taxon>Mollusca</taxon>
        <taxon>Gastropoda</taxon>
        <taxon>Heterobranchia</taxon>
        <taxon>Euthyneura</taxon>
        <taxon>Panpulmonata</taxon>
        <taxon>Hygrophila</taxon>
        <taxon>Lymnaeoidea</taxon>
        <taxon>Lymnaeidae</taxon>
        <taxon>Lymnaea</taxon>
    </lineage>
</organism>
<protein>
    <submittedName>
        <fullName evidence="2">Uncharacterized protein</fullName>
    </submittedName>
</protein>
<feature type="compositionally biased region" description="Basic and acidic residues" evidence="1">
    <location>
        <begin position="17"/>
        <end position="28"/>
    </location>
</feature>